<dbReference type="InterPro" id="IPR001767">
    <property type="entry name" value="Hedgehog_Hint"/>
</dbReference>
<dbReference type="Proteomes" id="UP001159405">
    <property type="component" value="Unassembled WGS sequence"/>
</dbReference>
<gene>
    <name evidence="5" type="ORF">PLOB_00047162</name>
</gene>
<dbReference type="PROSITE" id="PS50817">
    <property type="entry name" value="INTEIN_N_TER"/>
    <property type="match status" value="1"/>
</dbReference>
<dbReference type="InterPro" id="IPR050387">
    <property type="entry name" value="Hedgehog_Signaling"/>
</dbReference>
<organism evidence="5 6">
    <name type="scientific">Porites lobata</name>
    <dbReference type="NCBI Taxonomy" id="104759"/>
    <lineage>
        <taxon>Eukaryota</taxon>
        <taxon>Metazoa</taxon>
        <taxon>Cnidaria</taxon>
        <taxon>Anthozoa</taxon>
        <taxon>Hexacorallia</taxon>
        <taxon>Scleractinia</taxon>
        <taxon>Fungiina</taxon>
        <taxon>Poritidae</taxon>
        <taxon>Porites</taxon>
    </lineage>
</organism>
<keyword evidence="2" id="KW-0732">Signal</keyword>
<dbReference type="Pfam" id="PF01822">
    <property type="entry name" value="WSC"/>
    <property type="match status" value="1"/>
</dbReference>
<dbReference type="CDD" id="cd00081">
    <property type="entry name" value="Hint"/>
    <property type="match status" value="1"/>
</dbReference>
<evidence type="ECO:0000256" key="2">
    <source>
        <dbReference type="ARBA" id="ARBA00022729"/>
    </source>
</evidence>
<dbReference type="SMART" id="SM00306">
    <property type="entry name" value="HintN"/>
    <property type="match status" value="1"/>
</dbReference>
<evidence type="ECO:0000313" key="6">
    <source>
        <dbReference type="Proteomes" id="UP001159405"/>
    </source>
</evidence>
<dbReference type="Pfam" id="PF01079">
    <property type="entry name" value="Hint"/>
    <property type="match status" value="1"/>
</dbReference>
<reference evidence="5 6" key="1">
    <citation type="submission" date="2022-05" db="EMBL/GenBank/DDBJ databases">
        <authorList>
            <consortium name="Genoscope - CEA"/>
            <person name="William W."/>
        </authorList>
    </citation>
    <scope>NUCLEOTIDE SEQUENCE [LARGE SCALE GENOMIC DNA]</scope>
</reference>
<evidence type="ECO:0008006" key="7">
    <source>
        <dbReference type="Google" id="ProtNLM"/>
    </source>
</evidence>
<dbReference type="InterPro" id="IPR003586">
    <property type="entry name" value="Hint_dom_C"/>
</dbReference>
<evidence type="ECO:0000256" key="1">
    <source>
        <dbReference type="ARBA" id="ARBA00022473"/>
    </source>
</evidence>
<dbReference type="InterPro" id="IPR003587">
    <property type="entry name" value="Hint_dom_N"/>
</dbReference>
<dbReference type="SUPFAM" id="SSF51294">
    <property type="entry name" value="Hedgehog/intein (Hint) domain"/>
    <property type="match status" value="1"/>
</dbReference>
<dbReference type="Gene3D" id="2.170.16.10">
    <property type="entry name" value="Hedgehog/Intein (Hint) domain"/>
    <property type="match status" value="1"/>
</dbReference>
<protein>
    <recommendedName>
        <fullName evidence="7">Hint domain-containing protein</fullName>
    </recommendedName>
</protein>
<keyword evidence="1" id="KW-0217">Developmental protein</keyword>
<keyword evidence="6" id="KW-1185">Reference proteome</keyword>
<accession>A0ABN8PR79</accession>
<dbReference type="PANTHER" id="PTHR11889:SF31">
    <property type="entry name" value="PROTEIN HEDGEHOG"/>
    <property type="match status" value="1"/>
</dbReference>
<evidence type="ECO:0000259" key="3">
    <source>
        <dbReference type="SMART" id="SM00305"/>
    </source>
</evidence>
<comment type="caution">
    <text evidence="5">The sequence shown here is derived from an EMBL/GenBank/DDBJ whole genome shotgun (WGS) entry which is preliminary data.</text>
</comment>
<evidence type="ECO:0000259" key="4">
    <source>
        <dbReference type="SMART" id="SM00306"/>
    </source>
</evidence>
<dbReference type="InterPro" id="IPR006141">
    <property type="entry name" value="Intein_N"/>
</dbReference>
<feature type="domain" description="Hint" evidence="3">
    <location>
        <begin position="221"/>
        <end position="265"/>
    </location>
</feature>
<dbReference type="EMBL" id="CALNXK010000086">
    <property type="protein sequence ID" value="CAH3149237.1"/>
    <property type="molecule type" value="Genomic_DNA"/>
</dbReference>
<feature type="domain" description="Hint" evidence="4">
    <location>
        <begin position="117"/>
        <end position="220"/>
    </location>
</feature>
<sequence length="322" mass="35606">TISASLWTVEPVGCFRDSYVEPRPLPELIANFRDTIDRKDINKTVRACAAKARDKGYKFFGIQFYTECWSGAGAETTYARDGISVDCDSGVGKSGAIFVYKFGDYEPPCPSCKQPRHLCFPAISHVTLESGANISMRQLGIGDKVQTLGMNGETIHTEVIGFLHKETKTDAEFCKFEISTGNVVMLSPQHLIFRKENSTSPPAAVFASDIKLGNLLYTSNERVARYKAVARISMVTETGVYAPLTKEGTLLVNGILVSCYATWPSHEVAHFVMAPLRGLYAITGTCKRLVSFIDWTFWNDFQRMDGISWYALGLAALTGIFL</sequence>
<dbReference type="InterPro" id="IPR036844">
    <property type="entry name" value="Hint_dom_sf"/>
</dbReference>
<evidence type="ECO:0000313" key="5">
    <source>
        <dbReference type="EMBL" id="CAH3149237.1"/>
    </source>
</evidence>
<feature type="non-terminal residue" evidence="5">
    <location>
        <position position="1"/>
    </location>
</feature>
<name>A0ABN8PR79_9CNID</name>
<dbReference type="PANTHER" id="PTHR11889">
    <property type="entry name" value="HEDGEHOG"/>
    <property type="match status" value="1"/>
</dbReference>
<dbReference type="InterPro" id="IPR001657">
    <property type="entry name" value="Hedgehog"/>
</dbReference>
<proteinExistence type="predicted"/>
<dbReference type="PRINTS" id="PR00632">
    <property type="entry name" value="SONICHHOG"/>
</dbReference>
<dbReference type="InterPro" id="IPR002889">
    <property type="entry name" value="WSC_carb-bd"/>
</dbReference>
<dbReference type="SMART" id="SM00305">
    <property type="entry name" value="HintC"/>
    <property type="match status" value="1"/>
</dbReference>